<dbReference type="InterPro" id="IPR010131">
    <property type="entry name" value="MdtP/NodT-like"/>
</dbReference>
<dbReference type="AlphaFoldDB" id="A0AAU9CDD2"/>
<gene>
    <name evidence="4" type="ORF">MIT9_P0538</name>
</gene>
<evidence type="ECO:0000313" key="4">
    <source>
        <dbReference type="EMBL" id="BCX80960.1"/>
    </source>
</evidence>
<dbReference type="SUPFAM" id="SSF56954">
    <property type="entry name" value="Outer membrane efflux proteins (OEP)"/>
    <property type="match status" value="1"/>
</dbReference>
<evidence type="ECO:0000256" key="3">
    <source>
        <dbReference type="SAM" id="SignalP"/>
    </source>
</evidence>
<dbReference type="Proteomes" id="UP001321825">
    <property type="component" value="Chromosome"/>
</dbReference>
<dbReference type="GO" id="GO:0015562">
    <property type="term" value="F:efflux transmembrane transporter activity"/>
    <property type="evidence" value="ECO:0007669"/>
    <property type="project" value="InterPro"/>
</dbReference>
<sequence>MLHPLFPFFLLALAGANAWADPFDGPLTPAALVREVLARNPDLPAMRAAWAAARARIAQESTFDDPVVSYGFAPGTVGEPQLDFGQTASLAVKLPWPGKLALRGDAAAREAEAVGQSVAEARLALTEAARRAFADWVFVHRALALDGEDRKRLERLQQLAEVRYASGRASRQDALHARVELALRDHRRLVLERRRREVRTRINTLLLRDPRAPLPPPGELPPPQDLSALAQLRARALAADPRLRALAARLEAAHRRVQLARRAFWPDFTLGGGYNSLWTDTHKRLTLGASINIPLPGRRRARLDQARAETLRLEARLRQRRAQVLEDLQDVYDRVGESRHTIRLYRTRLLPLARQSLAAAKSAYVAGSGDFLDLLTAEKEWIAVRLQLARAAVTICSAWRPWRGSAAGRWRHEGALVAADFRCAGDGMGGGQGLSACRTLSGQGGGRTGNPQGRTQSGDGVDS</sequence>
<feature type="region of interest" description="Disordered" evidence="2">
    <location>
        <begin position="439"/>
        <end position="463"/>
    </location>
</feature>
<comment type="similarity">
    <text evidence="1">Belongs to the outer membrane factor (OMF) (TC 1.B.17) family.</text>
</comment>
<evidence type="ECO:0000256" key="1">
    <source>
        <dbReference type="ARBA" id="ARBA00007613"/>
    </source>
</evidence>
<dbReference type="EMBL" id="AP024714">
    <property type="protein sequence ID" value="BCX80960.1"/>
    <property type="molecule type" value="Genomic_DNA"/>
</dbReference>
<dbReference type="RefSeq" id="WP_317705903.1">
    <property type="nucleotide sequence ID" value="NZ_AP024714.1"/>
</dbReference>
<dbReference type="PANTHER" id="PTHR30203:SF24">
    <property type="entry name" value="BLR4935 PROTEIN"/>
    <property type="match status" value="1"/>
</dbReference>
<dbReference type="PANTHER" id="PTHR30203">
    <property type="entry name" value="OUTER MEMBRANE CATION EFFLUX PROTEIN"/>
    <property type="match status" value="1"/>
</dbReference>
<proteinExistence type="inferred from homology"/>
<dbReference type="InterPro" id="IPR003423">
    <property type="entry name" value="OMP_efflux"/>
</dbReference>
<accession>A0AAU9CDD2</accession>
<organism evidence="4 5">
    <name type="scientific">Methylomarinovum caldicuralii</name>
    <dbReference type="NCBI Taxonomy" id="438856"/>
    <lineage>
        <taxon>Bacteria</taxon>
        <taxon>Pseudomonadati</taxon>
        <taxon>Pseudomonadota</taxon>
        <taxon>Gammaproteobacteria</taxon>
        <taxon>Methylococcales</taxon>
        <taxon>Methylothermaceae</taxon>
        <taxon>Methylomarinovum</taxon>
    </lineage>
</organism>
<dbReference type="Gene3D" id="1.20.1600.10">
    <property type="entry name" value="Outer membrane efflux proteins (OEP)"/>
    <property type="match status" value="1"/>
</dbReference>
<reference evidence="5" key="1">
    <citation type="journal article" date="2024" name="Int. J. Syst. Evol. Microbiol.">
        <title>Methylomarinovum tepidoasis sp. nov., a moderately thermophilic methanotroph of the family Methylothermaceae isolated from a deep-sea hydrothermal field.</title>
        <authorList>
            <person name="Hirayama H."/>
            <person name="Takaki Y."/>
            <person name="Abe M."/>
            <person name="Miyazaki M."/>
            <person name="Uematsu K."/>
            <person name="Matsui Y."/>
            <person name="Takai K."/>
        </authorList>
    </citation>
    <scope>NUCLEOTIDE SEQUENCE [LARGE SCALE GENOMIC DNA]</scope>
    <source>
        <strain evidence="5">IT-9</strain>
    </source>
</reference>
<keyword evidence="3" id="KW-0732">Signal</keyword>
<feature type="chain" id="PRO_5043829579" evidence="3">
    <location>
        <begin position="21"/>
        <end position="463"/>
    </location>
</feature>
<evidence type="ECO:0000256" key="2">
    <source>
        <dbReference type="SAM" id="MobiDB-lite"/>
    </source>
</evidence>
<name>A0AAU9CDD2_9GAMM</name>
<keyword evidence="5" id="KW-1185">Reference proteome</keyword>
<feature type="signal peptide" evidence="3">
    <location>
        <begin position="1"/>
        <end position="20"/>
    </location>
</feature>
<evidence type="ECO:0000313" key="5">
    <source>
        <dbReference type="Proteomes" id="UP001321825"/>
    </source>
</evidence>
<dbReference type="KEGG" id="mcau:MIT9_P0538"/>
<dbReference type="Pfam" id="PF02321">
    <property type="entry name" value="OEP"/>
    <property type="match status" value="1"/>
</dbReference>
<protein>
    <submittedName>
        <fullName evidence="4">Outer membrane protein, heavy metal efflux system</fullName>
    </submittedName>
</protein>